<name>A0A6M3M3P0_9ZZZZ</name>
<feature type="domain" description="THIF-type NAD/FAD binding fold" evidence="1">
    <location>
        <begin position="9"/>
        <end position="185"/>
    </location>
</feature>
<dbReference type="InterPro" id="IPR045886">
    <property type="entry name" value="ThiF/MoeB/HesA"/>
</dbReference>
<dbReference type="EMBL" id="MT143694">
    <property type="protein sequence ID" value="QJB00463.1"/>
    <property type="molecule type" value="Genomic_DNA"/>
</dbReference>
<dbReference type="SUPFAM" id="SSF69572">
    <property type="entry name" value="Activating enzymes of the ubiquitin-like proteins"/>
    <property type="match status" value="1"/>
</dbReference>
<organism evidence="2">
    <name type="scientific">viral metagenome</name>
    <dbReference type="NCBI Taxonomy" id="1070528"/>
    <lineage>
        <taxon>unclassified sequences</taxon>
        <taxon>metagenomes</taxon>
        <taxon>organismal metagenomes</taxon>
    </lineage>
</organism>
<dbReference type="GO" id="GO:0005737">
    <property type="term" value="C:cytoplasm"/>
    <property type="evidence" value="ECO:0007669"/>
    <property type="project" value="TreeGrafter"/>
</dbReference>
<dbReference type="InterPro" id="IPR035985">
    <property type="entry name" value="Ubiquitin-activating_enz"/>
</dbReference>
<dbReference type="Pfam" id="PF00899">
    <property type="entry name" value="ThiF"/>
    <property type="match status" value="1"/>
</dbReference>
<sequence>MTYIVNPVQHARNWRILVVGCGGTGGYVAEGLCRLLIGSNIPLVLIDGDRVEPHNIRRQNFYPGDEGKFKSQVLAERLARQFSRGVGYCVWPYDSELVGENWGQHMHTNLVEGLIIGCVDNAPARASIANRWKLSNWWIDAGNGSSSGQILIGNTPAIEQLEAGFHQDEHAVDRLPIPSLQLPALLMPTPGPAASRGCAEAVIADDQSPVINQAMANLVIQFVYRFLTRRLTWMGAYIDLDAGSFQTVPAEPVVVARMLGVKVDTLMANRCSLGNRYSLRR</sequence>
<dbReference type="PANTHER" id="PTHR10953:SF102">
    <property type="entry name" value="ADENYLYLTRANSFERASE AND SULFURTRANSFERASE MOCS3"/>
    <property type="match status" value="1"/>
</dbReference>
<reference evidence="2" key="1">
    <citation type="submission" date="2020-03" db="EMBL/GenBank/DDBJ databases">
        <title>The deep terrestrial virosphere.</title>
        <authorList>
            <person name="Holmfeldt K."/>
            <person name="Nilsson E."/>
            <person name="Simone D."/>
            <person name="Lopez-Fernandez M."/>
            <person name="Wu X."/>
            <person name="de Brujin I."/>
            <person name="Lundin D."/>
            <person name="Andersson A."/>
            <person name="Bertilsson S."/>
            <person name="Dopson M."/>
        </authorList>
    </citation>
    <scope>NUCLEOTIDE SEQUENCE</scope>
    <source>
        <strain evidence="2">MM171A00439</strain>
        <strain evidence="3">MM171B00856</strain>
    </source>
</reference>
<accession>A0A6M3M3P0</accession>
<dbReference type="GO" id="GO:0008641">
    <property type="term" value="F:ubiquitin-like modifier activating enzyme activity"/>
    <property type="evidence" value="ECO:0007669"/>
    <property type="project" value="InterPro"/>
</dbReference>
<dbReference type="CDD" id="cd01483">
    <property type="entry name" value="E1_enzyme_family"/>
    <property type="match status" value="1"/>
</dbReference>
<gene>
    <name evidence="2" type="ORF">MM171A00439_0015</name>
    <name evidence="3" type="ORF">MM171B00856_0021</name>
</gene>
<evidence type="ECO:0000259" key="1">
    <source>
        <dbReference type="Pfam" id="PF00899"/>
    </source>
</evidence>
<dbReference type="GO" id="GO:0016779">
    <property type="term" value="F:nucleotidyltransferase activity"/>
    <property type="evidence" value="ECO:0007669"/>
    <property type="project" value="TreeGrafter"/>
</dbReference>
<dbReference type="PANTHER" id="PTHR10953">
    <property type="entry name" value="UBIQUITIN-ACTIVATING ENZYME E1"/>
    <property type="match status" value="1"/>
</dbReference>
<dbReference type="GO" id="GO:0004792">
    <property type="term" value="F:thiosulfate-cyanide sulfurtransferase activity"/>
    <property type="evidence" value="ECO:0007669"/>
    <property type="project" value="TreeGrafter"/>
</dbReference>
<evidence type="ECO:0000313" key="2">
    <source>
        <dbReference type="EMBL" id="QJB00463.1"/>
    </source>
</evidence>
<dbReference type="InterPro" id="IPR000594">
    <property type="entry name" value="ThiF_NAD_FAD-bd"/>
</dbReference>
<evidence type="ECO:0000313" key="3">
    <source>
        <dbReference type="EMBL" id="QJB03208.1"/>
    </source>
</evidence>
<dbReference type="EMBL" id="MT143830">
    <property type="protein sequence ID" value="QJB03208.1"/>
    <property type="molecule type" value="Genomic_DNA"/>
</dbReference>
<proteinExistence type="predicted"/>
<dbReference type="AlphaFoldDB" id="A0A6M3M3P0"/>
<protein>
    <submittedName>
        <fullName evidence="2">Putative ubiquitin activating domain contining protein</fullName>
    </submittedName>
</protein>
<dbReference type="Gene3D" id="3.40.50.720">
    <property type="entry name" value="NAD(P)-binding Rossmann-like Domain"/>
    <property type="match status" value="1"/>
</dbReference>